<dbReference type="RefSeq" id="WP_215818783.1">
    <property type="nucleotide sequence ID" value="NZ_JAGSOY010000009.1"/>
</dbReference>
<accession>A0ABS5Z992</accession>
<name>A0ABS5Z992_9GAMM</name>
<organism evidence="1 2">
    <name type="scientific">Zooshikella harenae</name>
    <dbReference type="NCBI Taxonomy" id="2827238"/>
    <lineage>
        <taxon>Bacteria</taxon>
        <taxon>Pseudomonadati</taxon>
        <taxon>Pseudomonadota</taxon>
        <taxon>Gammaproteobacteria</taxon>
        <taxon>Oceanospirillales</taxon>
        <taxon>Zooshikellaceae</taxon>
        <taxon>Zooshikella</taxon>
    </lineage>
</organism>
<dbReference type="EMBL" id="JAGSOY010000009">
    <property type="protein sequence ID" value="MBU2710615.1"/>
    <property type="molecule type" value="Genomic_DNA"/>
</dbReference>
<proteinExistence type="predicted"/>
<sequence length="532" mass="61553">MKSEFEFENTPYEIVVKGIPLTPGFQPRYFSNEKDISLFVEHLFAQYPKITEHLQHFPPLKHCLNHEQLAKSLTQLLIRGDLCVARKSALSVVATFRTDEAPDPSLLTGGSEFIAASDLGEANQNRYKLVIEVAGIKHSNVQRIHLFANRQHDLPSSELPPTESTLDSDKYRSLIIFNHIPNHPRRFGLKIPMYKEPPLYLPLADNVLPVQSNTEQDEWDNIVIPIKPLGLMSAVQCRSHSDLLPEGWLYVFWQGKLWRELQSVKGGMLKDVRVHFYRQQYFAKFIKTVNPDQREAKGRWLDTLWIPYRIKGECQTNDSNIVLIFSHRQWSWEKILTYENNPNKLSTEGTSLAELHHYSQVAHFDAMSGAIGPITQALLNQEKTPLEIKQGLNEKLIPRFGKHRLILDKFRDNKIPVVYLNVVEQRLVLHLQTTGLTNTYFSDRYLLRSKDPQWQHTTTPAFTRCPKVHHHPEWIELIFDDLPMKGLFDLILIPEDAQQVPAYIFRNKRLQDLLVLNLQQTTSLLADTHNDG</sequence>
<gene>
    <name evidence="1" type="ORF">KCG35_06060</name>
</gene>
<comment type="caution">
    <text evidence="1">The sequence shown here is derived from an EMBL/GenBank/DDBJ whole genome shotgun (WGS) entry which is preliminary data.</text>
</comment>
<dbReference type="CDD" id="cd20705">
    <property type="entry name" value="MIX_I"/>
    <property type="match status" value="1"/>
</dbReference>
<reference evidence="1 2" key="1">
    <citation type="submission" date="2021-04" db="EMBL/GenBank/DDBJ databases">
        <authorList>
            <person name="Pira H."/>
            <person name="Risdian C."/>
            <person name="Wink J."/>
        </authorList>
    </citation>
    <scope>NUCLEOTIDE SEQUENCE [LARGE SCALE GENOMIC DNA]</scope>
    <source>
        <strain evidence="1 2">WH53</strain>
    </source>
</reference>
<dbReference type="Proteomes" id="UP000690515">
    <property type="component" value="Unassembled WGS sequence"/>
</dbReference>
<evidence type="ECO:0000313" key="2">
    <source>
        <dbReference type="Proteomes" id="UP000690515"/>
    </source>
</evidence>
<keyword evidence="2" id="KW-1185">Reference proteome</keyword>
<protein>
    <submittedName>
        <fullName evidence="1">Uncharacterized protein</fullName>
    </submittedName>
</protein>
<evidence type="ECO:0000313" key="1">
    <source>
        <dbReference type="EMBL" id="MBU2710615.1"/>
    </source>
</evidence>